<dbReference type="CDD" id="cd00430">
    <property type="entry name" value="PLPDE_III_AR"/>
    <property type="match status" value="1"/>
</dbReference>
<gene>
    <name evidence="6" type="ORF">SAMN04488116_1010</name>
</gene>
<dbReference type="InterPro" id="IPR000821">
    <property type="entry name" value="Ala_racemase"/>
</dbReference>
<evidence type="ECO:0000256" key="2">
    <source>
        <dbReference type="ARBA" id="ARBA00022898"/>
    </source>
</evidence>
<dbReference type="SUPFAM" id="SSF50621">
    <property type="entry name" value="Alanine racemase C-terminal domain-like"/>
    <property type="match status" value="1"/>
</dbReference>
<dbReference type="PRINTS" id="PR00992">
    <property type="entry name" value="ALARACEMASE"/>
</dbReference>
<dbReference type="OrthoDB" id="9801978at2"/>
<evidence type="ECO:0000256" key="1">
    <source>
        <dbReference type="ARBA" id="ARBA00001933"/>
    </source>
</evidence>
<dbReference type="AlphaFoldDB" id="A0A1M5IZD2"/>
<dbReference type="Gene3D" id="3.20.20.10">
    <property type="entry name" value="Alanine racemase"/>
    <property type="match status" value="1"/>
</dbReference>
<dbReference type="PANTHER" id="PTHR30511">
    <property type="entry name" value="ALANINE RACEMASE"/>
    <property type="match status" value="1"/>
</dbReference>
<sequence length="406" mass="44951">MKNRRTFLKNTILGSLALGYTGAYLYGGLHPENPMIVPESYNPWIELSRSAYLRNAKLISEKANGRGILAVLKNNAYGLGDVEVAQILDESPFVHGFALVNDRRCLALRTNGVKKAILLMGDFDQDLGLQLVQNNITLSAFSMESTEKIIGLASTYSGQVLVELYLDTGLGRMGMPYGKGVEWVKKLSNIPNIRIEGMYSTLTTPEDFAKEQITRFQGVVSQLEEMDINVPKLHIAPSLSMLQLPESHFSMVRPGILLHGSHPLVDMKATDTLALQPTYRLRARVIRVEKLKKGDTIGFSRFYKLENDEWIATLPIGWADGYFSGAENGAKVLVNNELFKVVNVNASHCNLSIGSEKSLEVGDVATLIGPDRPEITPEGFSELSNGHNYLQIQYKESIPKIVSDAF</sequence>
<feature type="modified residue" description="N6-(pyridoxal phosphate)lysine" evidence="4">
    <location>
        <position position="73"/>
    </location>
</feature>
<dbReference type="Pfam" id="PF00842">
    <property type="entry name" value="Ala_racemase_C"/>
    <property type="match status" value="1"/>
</dbReference>
<keyword evidence="7" id="KW-1185">Reference proteome</keyword>
<name>A0A1M5IZD2_9FLAO</name>
<accession>A0A1M5IZD2</accession>
<dbReference type="Pfam" id="PF01168">
    <property type="entry name" value="Ala_racemase_N"/>
    <property type="match status" value="1"/>
</dbReference>
<protein>
    <submittedName>
        <fullName evidence="6">Alanine racemase</fullName>
    </submittedName>
</protein>
<dbReference type="GO" id="GO:0030170">
    <property type="term" value="F:pyridoxal phosphate binding"/>
    <property type="evidence" value="ECO:0007669"/>
    <property type="project" value="TreeGrafter"/>
</dbReference>
<dbReference type="Gene3D" id="2.40.37.10">
    <property type="entry name" value="Lyase, Ornithine Decarboxylase, Chain A, domain 1"/>
    <property type="match status" value="1"/>
</dbReference>
<evidence type="ECO:0000313" key="6">
    <source>
        <dbReference type="EMBL" id="SHG33419.1"/>
    </source>
</evidence>
<dbReference type="GO" id="GO:0030632">
    <property type="term" value="P:D-alanine biosynthetic process"/>
    <property type="evidence" value="ECO:0007669"/>
    <property type="project" value="TreeGrafter"/>
</dbReference>
<reference evidence="7" key="1">
    <citation type="submission" date="2016-11" db="EMBL/GenBank/DDBJ databases">
        <authorList>
            <person name="Varghese N."/>
            <person name="Submissions S."/>
        </authorList>
    </citation>
    <scope>NUCLEOTIDE SEQUENCE [LARGE SCALE GENOMIC DNA]</scope>
    <source>
        <strain evidence="7">DSM 22638</strain>
    </source>
</reference>
<organism evidence="6 7">
    <name type="scientific">Flagellimonas flava</name>
    <dbReference type="NCBI Taxonomy" id="570519"/>
    <lineage>
        <taxon>Bacteria</taxon>
        <taxon>Pseudomonadati</taxon>
        <taxon>Bacteroidota</taxon>
        <taxon>Flavobacteriia</taxon>
        <taxon>Flavobacteriales</taxon>
        <taxon>Flavobacteriaceae</taxon>
        <taxon>Flagellimonas</taxon>
    </lineage>
</organism>
<evidence type="ECO:0000259" key="5">
    <source>
        <dbReference type="SMART" id="SM01005"/>
    </source>
</evidence>
<dbReference type="GO" id="GO:0008784">
    <property type="term" value="F:alanine racemase activity"/>
    <property type="evidence" value="ECO:0007669"/>
    <property type="project" value="InterPro"/>
</dbReference>
<dbReference type="SUPFAM" id="SSF51419">
    <property type="entry name" value="PLP-binding barrel"/>
    <property type="match status" value="1"/>
</dbReference>
<comment type="cofactor">
    <cofactor evidence="1 4">
        <name>pyridoxal 5'-phosphate</name>
        <dbReference type="ChEBI" id="CHEBI:597326"/>
    </cofactor>
</comment>
<evidence type="ECO:0000313" key="7">
    <source>
        <dbReference type="Proteomes" id="UP000184532"/>
    </source>
</evidence>
<dbReference type="RefSeq" id="WP_073176840.1">
    <property type="nucleotide sequence ID" value="NZ_FQWL01000001.1"/>
</dbReference>
<dbReference type="InterPro" id="IPR001608">
    <property type="entry name" value="Ala_racemase_N"/>
</dbReference>
<dbReference type="SMART" id="SM01005">
    <property type="entry name" value="Ala_racemase_C"/>
    <property type="match status" value="1"/>
</dbReference>
<dbReference type="InterPro" id="IPR009006">
    <property type="entry name" value="Ala_racemase/Decarboxylase_C"/>
</dbReference>
<evidence type="ECO:0000256" key="4">
    <source>
        <dbReference type="PIRSR" id="PIRSR600821-50"/>
    </source>
</evidence>
<feature type="domain" description="Alanine racemase C-terminal" evidence="5">
    <location>
        <begin position="278"/>
        <end position="378"/>
    </location>
</feature>
<dbReference type="Proteomes" id="UP000184532">
    <property type="component" value="Unassembled WGS sequence"/>
</dbReference>
<dbReference type="InterPro" id="IPR011079">
    <property type="entry name" value="Ala_racemase_C"/>
</dbReference>
<keyword evidence="2 4" id="KW-0663">Pyridoxal phosphate</keyword>
<dbReference type="PANTHER" id="PTHR30511:SF0">
    <property type="entry name" value="ALANINE RACEMASE, CATABOLIC-RELATED"/>
    <property type="match status" value="1"/>
</dbReference>
<dbReference type="NCBIfam" id="TIGR00492">
    <property type="entry name" value="alr"/>
    <property type="match status" value="1"/>
</dbReference>
<evidence type="ECO:0000256" key="3">
    <source>
        <dbReference type="ARBA" id="ARBA00023235"/>
    </source>
</evidence>
<proteinExistence type="predicted"/>
<dbReference type="STRING" id="570519.SAMN04488116_1010"/>
<dbReference type="GO" id="GO:0005829">
    <property type="term" value="C:cytosol"/>
    <property type="evidence" value="ECO:0007669"/>
    <property type="project" value="TreeGrafter"/>
</dbReference>
<dbReference type="InterPro" id="IPR029066">
    <property type="entry name" value="PLP-binding_barrel"/>
</dbReference>
<dbReference type="EMBL" id="FQWL01000001">
    <property type="protein sequence ID" value="SHG33419.1"/>
    <property type="molecule type" value="Genomic_DNA"/>
</dbReference>
<keyword evidence="3" id="KW-0413">Isomerase</keyword>